<reference evidence="2 3" key="1">
    <citation type="journal article" date="2016" name="Int. J. Syst. Evol. Microbiol.">
        <title>Panacibacter ginsenosidivorans gen. nov., sp. nov., with ginsenoside converting activity isolated from soil of a ginseng field.</title>
        <authorList>
            <person name="Siddiqi M.Z."/>
            <person name="Muhammad Shafi S."/>
            <person name="Choi K.D."/>
            <person name="Im W.T."/>
        </authorList>
    </citation>
    <scope>NUCLEOTIDE SEQUENCE [LARGE SCALE GENOMIC DNA]</scope>
    <source>
        <strain evidence="2 3">Gsoil1550</strain>
    </source>
</reference>
<dbReference type="Pfam" id="PF18962">
    <property type="entry name" value="Por_Secre_tail"/>
    <property type="match status" value="1"/>
</dbReference>
<name>A0A5B8V6U1_9BACT</name>
<dbReference type="InterPro" id="IPR026444">
    <property type="entry name" value="Secre_tail"/>
</dbReference>
<dbReference type="AlphaFoldDB" id="A0A5B8V6U1"/>
<dbReference type="EMBL" id="CP042435">
    <property type="protein sequence ID" value="QEC67144.1"/>
    <property type="molecule type" value="Genomic_DNA"/>
</dbReference>
<proteinExistence type="predicted"/>
<gene>
    <name evidence="2" type="ORF">FRZ67_07505</name>
</gene>
<dbReference type="KEGG" id="pgin:FRZ67_07505"/>
<protein>
    <submittedName>
        <fullName evidence="2">T9SS type A sorting domain-containing protein</fullName>
    </submittedName>
</protein>
<sequence>MKKNLHILLITKSVLTLIIVLMSVTAVFARPAGTQIKIVKCYPNPATSVINFEFQSGADRNAVLQIYSFSGKKMKDIPVSLGKVSVILDNEYYRGIYVFQLRDKNGNIIETGKFQVVK</sequence>
<dbReference type="NCBIfam" id="TIGR04183">
    <property type="entry name" value="Por_Secre_tail"/>
    <property type="match status" value="1"/>
</dbReference>
<accession>A0A5B8V6U1</accession>
<keyword evidence="3" id="KW-1185">Reference proteome</keyword>
<dbReference type="Proteomes" id="UP000321533">
    <property type="component" value="Chromosome"/>
</dbReference>
<evidence type="ECO:0000313" key="3">
    <source>
        <dbReference type="Proteomes" id="UP000321533"/>
    </source>
</evidence>
<evidence type="ECO:0000259" key="1">
    <source>
        <dbReference type="Pfam" id="PF18962"/>
    </source>
</evidence>
<feature type="domain" description="Secretion system C-terminal sorting" evidence="1">
    <location>
        <begin position="42"/>
        <end position="109"/>
    </location>
</feature>
<organism evidence="2 3">
    <name type="scientific">Panacibacter ginsenosidivorans</name>
    <dbReference type="NCBI Taxonomy" id="1813871"/>
    <lineage>
        <taxon>Bacteria</taxon>
        <taxon>Pseudomonadati</taxon>
        <taxon>Bacteroidota</taxon>
        <taxon>Chitinophagia</taxon>
        <taxon>Chitinophagales</taxon>
        <taxon>Chitinophagaceae</taxon>
        <taxon>Panacibacter</taxon>
    </lineage>
</organism>
<evidence type="ECO:0000313" key="2">
    <source>
        <dbReference type="EMBL" id="QEC67144.1"/>
    </source>
</evidence>